<dbReference type="EMBL" id="BARS01007406">
    <property type="protein sequence ID" value="GAF82690.1"/>
    <property type="molecule type" value="Genomic_DNA"/>
</dbReference>
<keyword evidence="1" id="KW-0472">Membrane</keyword>
<feature type="transmembrane region" description="Helical" evidence="1">
    <location>
        <begin position="6"/>
        <end position="28"/>
    </location>
</feature>
<keyword evidence="1" id="KW-1133">Transmembrane helix</keyword>
<reference evidence="2" key="1">
    <citation type="journal article" date="2014" name="Front. Microbiol.">
        <title>High frequency of phylogenetically diverse reductive dehalogenase-homologous genes in deep subseafloor sedimentary metagenomes.</title>
        <authorList>
            <person name="Kawai M."/>
            <person name="Futagami T."/>
            <person name="Toyoda A."/>
            <person name="Takaki Y."/>
            <person name="Nishi S."/>
            <person name="Hori S."/>
            <person name="Arai W."/>
            <person name="Tsubouchi T."/>
            <person name="Morono Y."/>
            <person name="Uchiyama I."/>
            <person name="Ito T."/>
            <person name="Fujiyama A."/>
            <person name="Inagaki F."/>
            <person name="Takami H."/>
        </authorList>
    </citation>
    <scope>NUCLEOTIDE SEQUENCE</scope>
    <source>
        <strain evidence="2">Expedition CK06-06</strain>
    </source>
</reference>
<feature type="non-terminal residue" evidence="2">
    <location>
        <position position="74"/>
    </location>
</feature>
<comment type="caution">
    <text evidence="2">The sequence shown here is derived from an EMBL/GenBank/DDBJ whole genome shotgun (WGS) entry which is preliminary data.</text>
</comment>
<sequence>MQSASTIAVYLLLIAGISLVGGVAPLVRTWSREKLTLLVSAGAGVLLGAAFVHMLPLSAESLGHAAGLPILAGF</sequence>
<evidence type="ECO:0000256" key="1">
    <source>
        <dbReference type="SAM" id="Phobius"/>
    </source>
</evidence>
<protein>
    <recommendedName>
        <fullName evidence="3">Zinc/iron permease</fullName>
    </recommendedName>
</protein>
<proteinExistence type="predicted"/>
<accession>X0U2J8</accession>
<name>X0U2J8_9ZZZZ</name>
<organism evidence="2">
    <name type="scientific">marine sediment metagenome</name>
    <dbReference type="NCBI Taxonomy" id="412755"/>
    <lineage>
        <taxon>unclassified sequences</taxon>
        <taxon>metagenomes</taxon>
        <taxon>ecological metagenomes</taxon>
    </lineage>
</organism>
<evidence type="ECO:0000313" key="2">
    <source>
        <dbReference type="EMBL" id="GAF82690.1"/>
    </source>
</evidence>
<dbReference type="AlphaFoldDB" id="X0U2J8"/>
<keyword evidence="1" id="KW-0812">Transmembrane</keyword>
<gene>
    <name evidence="2" type="ORF">S01H1_14257</name>
</gene>
<feature type="transmembrane region" description="Helical" evidence="1">
    <location>
        <begin position="35"/>
        <end position="55"/>
    </location>
</feature>
<evidence type="ECO:0008006" key="3">
    <source>
        <dbReference type="Google" id="ProtNLM"/>
    </source>
</evidence>